<keyword evidence="3" id="KW-1185">Reference proteome</keyword>
<dbReference type="OrthoDB" id="5835829at2759"/>
<evidence type="ECO:0000259" key="1">
    <source>
        <dbReference type="Pfam" id="PF05050"/>
    </source>
</evidence>
<dbReference type="PANTHER" id="PTHR34203:SF13">
    <property type="entry name" value="EXPRESSED PROTEIN"/>
    <property type="match status" value="1"/>
</dbReference>
<dbReference type="PANTHER" id="PTHR34203">
    <property type="entry name" value="METHYLTRANSFERASE, FKBM FAMILY PROTEIN"/>
    <property type="match status" value="1"/>
</dbReference>
<dbReference type="EMBL" id="SRPY01001311">
    <property type="protein sequence ID" value="KAG5913497.1"/>
    <property type="molecule type" value="Genomic_DNA"/>
</dbReference>
<dbReference type="InterPro" id="IPR052514">
    <property type="entry name" value="SAM-dependent_MTase"/>
</dbReference>
<reference evidence="2" key="1">
    <citation type="journal article" date="2020" name="bioRxiv">
        <title>Whole genome comparisons of ergot fungi reveals the divergence and evolution of species within the genus Claviceps are the result of varying mechanisms driving genome evolution and host range expansion.</title>
        <authorList>
            <person name="Wyka S.A."/>
            <person name="Mondo S.J."/>
            <person name="Liu M."/>
            <person name="Dettman J."/>
            <person name="Nalam V."/>
            <person name="Broders K.D."/>
        </authorList>
    </citation>
    <scope>NUCLEOTIDE SEQUENCE</scope>
    <source>
        <strain evidence="2">CCC 489</strain>
    </source>
</reference>
<name>A0A8K0J4Q5_9HYPO</name>
<dbReference type="Proteomes" id="UP000811619">
    <property type="component" value="Unassembled WGS sequence"/>
</dbReference>
<feature type="domain" description="Methyltransferase FkbM" evidence="1">
    <location>
        <begin position="51"/>
        <end position="235"/>
    </location>
</feature>
<sequence>MTCVQKMQLADDFSVYANAGAEFETRFIYKEIFRDGCYDVGPLPADAVVVDAGANIGLFSLYIKGRIPGARVTAFEPAPETAGTLRRNLALHGRDDVTVHECALGERDCAMTLTYFPNMPGNSSLNNDGIDAKVRRALADNPEHPVARLRVARRPVEVAVRRLSGFLRDMEGLDRIDLLKIDVEGAEMDVLAGLDDEHWALVRNLVLEICDIDNAGRPGAVAAAEKMLEARGFRVARQRAEWATEDLPMYTLTARRE</sequence>
<protein>
    <recommendedName>
        <fullName evidence="1">Methyltransferase FkbM domain-containing protein</fullName>
    </recommendedName>
</protein>
<dbReference type="InterPro" id="IPR029063">
    <property type="entry name" value="SAM-dependent_MTases_sf"/>
</dbReference>
<dbReference type="CDD" id="cd02440">
    <property type="entry name" value="AdoMet_MTases"/>
    <property type="match status" value="1"/>
</dbReference>
<evidence type="ECO:0000313" key="2">
    <source>
        <dbReference type="EMBL" id="KAG5913497.1"/>
    </source>
</evidence>
<gene>
    <name evidence="2" type="ORF">E4U42_001112</name>
</gene>
<dbReference type="SUPFAM" id="SSF53335">
    <property type="entry name" value="S-adenosyl-L-methionine-dependent methyltransferases"/>
    <property type="match status" value="1"/>
</dbReference>
<evidence type="ECO:0000313" key="3">
    <source>
        <dbReference type="Proteomes" id="UP000811619"/>
    </source>
</evidence>
<dbReference type="NCBIfam" id="TIGR01444">
    <property type="entry name" value="fkbM_fam"/>
    <property type="match status" value="1"/>
</dbReference>
<dbReference type="Gene3D" id="3.40.50.150">
    <property type="entry name" value="Vaccinia Virus protein VP39"/>
    <property type="match status" value="1"/>
</dbReference>
<dbReference type="InterPro" id="IPR006342">
    <property type="entry name" value="FkbM_mtfrase"/>
</dbReference>
<dbReference type="Pfam" id="PF05050">
    <property type="entry name" value="Methyltransf_21"/>
    <property type="match status" value="1"/>
</dbReference>
<organism evidence="2 3">
    <name type="scientific">Claviceps africana</name>
    <dbReference type="NCBI Taxonomy" id="83212"/>
    <lineage>
        <taxon>Eukaryota</taxon>
        <taxon>Fungi</taxon>
        <taxon>Dikarya</taxon>
        <taxon>Ascomycota</taxon>
        <taxon>Pezizomycotina</taxon>
        <taxon>Sordariomycetes</taxon>
        <taxon>Hypocreomycetidae</taxon>
        <taxon>Hypocreales</taxon>
        <taxon>Clavicipitaceae</taxon>
        <taxon>Claviceps</taxon>
    </lineage>
</organism>
<dbReference type="AlphaFoldDB" id="A0A8K0J4Q5"/>
<accession>A0A8K0J4Q5</accession>
<comment type="caution">
    <text evidence="2">The sequence shown here is derived from an EMBL/GenBank/DDBJ whole genome shotgun (WGS) entry which is preliminary data.</text>
</comment>
<proteinExistence type="predicted"/>